<keyword evidence="3" id="KW-1185">Reference proteome</keyword>
<dbReference type="SUPFAM" id="SSF51735">
    <property type="entry name" value="NAD(P)-binding Rossmann-fold domains"/>
    <property type="match status" value="1"/>
</dbReference>
<dbReference type="EMBL" id="FNOS01000001">
    <property type="protein sequence ID" value="SDX47675.1"/>
    <property type="molecule type" value="Genomic_DNA"/>
</dbReference>
<dbReference type="PANTHER" id="PTHR43355:SF2">
    <property type="entry name" value="FLAVIN REDUCTASE (NADPH)"/>
    <property type="match status" value="1"/>
</dbReference>
<dbReference type="InterPro" id="IPR016040">
    <property type="entry name" value="NAD(P)-bd_dom"/>
</dbReference>
<evidence type="ECO:0000259" key="1">
    <source>
        <dbReference type="Pfam" id="PF13460"/>
    </source>
</evidence>
<dbReference type="Proteomes" id="UP000198647">
    <property type="component" value="Unassembled WGS sequence"/>
</dbReference>
<dbReference type="Pfam" id="PF13460">
    <property type="entry name" value="NAD_binding_10"/>
    <property type="match status" value="1"/>
</dbReference>
<dbReference type="Gene3D" id="3.40.50.720">
    <property type="entry name" value="NAD(P)-binding Rossmann-like Domain"/>
    <property type="match status" value="1"/>
</dbReference>
<dbReference type="InterPro" id="IPR051606">
    <property type="entry name" value="Polyketide_Oxido-like"/>
</dbReference>
<reference evidence="2 3" key="1">
    <citation type="submission" date="2016-10" db="EMBL/GenBank/DDBJ databases">
        <authorList>
            <person name="Varghese N."/>
            <person name="Submissions S."/>
        </authorList>
    </citation>
    <scope>NUCLEOTIDE SEQUENCE [LARGE SCALE GENOMIC DNA]</scope>
    <source>
        <strain evidence="2 3">DSM 20748</strain>
    </source>
</reference>
<dbReference type="RefSeq" id="WP_076569042.1">
    <property type="nucleotide sequence ID" value="NZ_FNOS01000001.1"/>
</dbReference>
<proteinExistence type="predicted"/>
<feature type="domain" description="NAD(P)-binding" evidence="1">
    <location>
        <begin position="7"/>
        <end position="192"/>
    </location>
</feature>
<sequence>MHIAILGATGRVGHRVANKLAEQHTVSALVRDSKKASGLLNDDINRIEGNVLDPEALRKTLEHADVVFSALGTDKTTTLSEFTPTCLEIMKEYNIPRIVTIGTAGILNSRTEEGKLRYQTDESKRRITFAAKEHEKVYREFENSDRSWTILCPTYLPDEESGGPLREEADYLPENGKRAPVPDVAEVAVREIISPDYKNKRVGLAL</sequence>
<protein>
    <submittedName>
        <fullName evidence="2">NADH-flavin reductase</fullName>
    </submittedName>
</protein>
<dbReference type="InterPro" id="IPR036291">
    <property type="entry name" value="NAD(P)-bd_dom_sf"/>
</dbReference>
<name>A0A1H3C0T6_9BACI</name>
<organism evidence="2 3">
    <name type="scientific">Salimicrobium album</name>
    <dbReference type="NCBI Taxonomy" id="50717"/>
    <lineage>
        <taxon>Bacteria</taxon>
        <taxon>Bacillati</taxon>
        <taxon>Bacillota</taxon>
        <taxon>Bacilli</taxon>
        <taxon>Bacillales</taxon>
        <taxon>Bacillaceae</taxon>
        <taxon>Salimicrobium</taxon>
    </lineage>
</organism>
<accession>A0A1H3C0T6</accession>
<evidence type="ECO:0000313" key="3">
    <source>
        <dbReference type="Proteomes" id="UP000198647"/>
    </source>
</evidence>
<gene>
    <name evidence="2" type="ORF">SAMN04488081_0643</name>
</gene>
<evidence type="ECO:0000313" key="2">
    <source>
        <dbReference type="EMBL" id="SDX47675.1"/>
    </source>
</evidence>
<dbReference type="PANTHER" id="PTHR43355">
    <property type="entry name" value="FLAVIN REDUCTASE (NADPH)"/>
    <property type="match status" value="1"/>
</dbReference>
<comment type="caution">
    <text evidence="2">The sequence shown here is derived from an EMBL/GenBank/DDBJ whole genome shotgun (WGS) entry which is preliminary data.</text>
</comment>